<comment type="subcellular location">
    <subcellularLocation>
        <location evidence="4">Cell inner membrane</location>
        <topology evidence="4">Peripheral membrane protein</topology>
        <orientation evidence="4">Cytoplasmic side</orientation>
    </subcellularLocation>
    <text evidence="4">Loosely associated with the cytoplasmic side of the inner membrane, probably via SecY.</text>
</comment>
<comment type="similarity">
    <text evidence="4">Belongs to the Syd family.</text>
</comment>
<dbReference type="CDD" id="cd16323">
    <property type="entry name" value="Syd"/>
    <property type="match status" value="1"/>
</dbReference>
<keyword evidence="1 4" id="KW-1003">Cell membrane</keyword>
<name>A0A1E5IX83_SHECO</name>
<keyword evidence="3 4" id="KW-0472">Membrane</keyword>
<protein>
    <recommendedName>
        <fullName evidence="4">Protein Syd</fullName>
    </recommendedName>
</protein>
<comment type="caution">
    <text evidence="5">The sequence shown here is derived from an EMBL/GenBank/DDBJ whole genome shotgun (WGS) entry which is preliminary data.</text>
</comment>
<dbReference type="EMBL" id="MCBT01000011">
    <property type="protein sequence ID" value="OEG75129.1"/>
    <property type="molecule type" value="Genomic_DNA"/>
</dbReference>
<reference evidence="5 6" key="1">
    <citation type="submission" date="2016-07" db="EMBL/GenBank/DDBJ databases">
        <title>Whole-genome of two Shewanella species isolated from a digestive organ of sea cucumber Apostichopus japonicus Selenka 1867.</title>
        <authorList>
            <person name="Hong H.-H."/>
            <person name="Choi H."/>
            <person name="Cheon S."/>
            <person name="Oh J.-S."/>
            <person name="Lee H.-G."/>
            <person name="Park C."/>
        </authorList>
    </citation>
    <scope>NUCLEOTIDE SEQUENCE [LARGE SCALE GENOMIC DNA]</scope>
    <source>
        <strain evidence="5 6">CSB03KR</strain>
    </source>
</reference>
<evidence type="ECO:0000313" key="6">
    <source>
        <dbReference type="Proteomes" id="UP000095230"/>
    </source>
</evidence>
<evidence type="ECO:0000256" key="3">
    <source>
        <dbReference type="ARBA" id="ARBA00023136"/>
    </source>
</evidence>
<dbReference type="GO" id="GO:0009898">
    <property type="term" value="C:cytoplasmic side of plasma membrane"/>
    <property type="evidence" value="ECO:0007669"/>
    <property type="project" value="InterPro"/>
</dbReference>
<dbReference type="OrthoDB" id="5599437at2"/>
<evidence type="ECO:0000256" key="4">
    <source>
        <dbReference type="HAMAP-Rule" id="MF_01104"/>
    </source>
</evidence>
<dbReference type="STRING" id="23.BEL05_02400"/>
<dbReference type="NCBIfam" id="NF003439">
    <property type="entry name" value="PRK04968.1"/>
    <property type="match status" value="1"/>
</dbReference>
<dbReference type="HAMAP" id="MF_01104">
    <property type="entry name" value="Syd"/>
    <property type="match status" value="1"/>
</dbReference>
<dbReference type="InterPro" id="IPR038228">
    <property type="entry name" value="Syd_sf"/>
</dbReference>
<gene>
    <name evidence="4" type="primary">syd</name>
    <name evidence="5" type="ORF">BEL05_02400</name>
</gene>
<evidence type="ECO:0000256" key="2">
    <source>
        <dbReference type="ARBA" id="ARBA00022519"/>
    </source>
</evidence>
<dbReference type="RefSeq" id="WP_069670343.1">
    <property type="nucleotide sequence ID" value="NZ_MCBT01000011.1"/>
</dbReference>
<dbReference type="Proteomes" id="UP000095230">
    <property type="component" value="Unassembled WGS sequence"/>
</dbReference>
<sequence length="220" mass="25450">MSSLPALDKFLALYHQSYMDKLGELPRYYPHGEQSDCIEGEYHEGMDEVKKNSVTWRAVKRQVKGRFDNIDHALEMTLHKDINYLYGDYFAAPLMFNSQWGDGELLQVWNDNDFDYLQQNLIGHLMMKQKLKQPATWFIGVLGEGDQMLVVNNEDGSVWIEIPGDEPQIKLADTLDAFISVLTPRVCPPQLVVEESMASIDHPGIWQRFKIMWQNLLGKR</sequence>
<evidence type="ECO:0000256" key="1">
    <source>
        <dbReference type="ARBA" id="ARBA00022475"/>
    </source>
</evidence>
<dbReference type="InterPro" id="IPR009948">
    <property type="entry name" value="Syd"/>
</dbReference>
<dbReference type="AlphaFoldDB" id="A0A1E5IX83"/>
<dbReference type="Gene3D" id="3.40.1580.20">
    <property type="entry name" value="Syd protein"/>
    <property type="match status" value="1"/>
</dbReference>
<accession>A0A1E5IX83</accession>
<comment type="function">
    <text evidence="4">Interacts with the SecY protein in vivo. May bind preferentially to an uncomplexed state of SecY, thus functioning either as a chelating agent for excess SecY in the cell or as a regulatory factor that negatively controls the translocase function.</text>
</comment>
<dbReference type="Pfam" id="PF07348">
    <property type="entry name" value="Syd"/>
    <property type="match status" value="1"/>
</dbReference>
<proteinExistence type="inferred from homology"/>
<organism evidence="5 6">
    <name type="scientific">Shewanella colwelliana</name>
    <name type="common">Alteromonas colwelliana</name>
    <dbReference type="NCBI Taxonomy" id="23"/>
    <lineage>
        <taxon>Bacteria</taxon>
        <taxon>Pseudomonadati</taxon>
        <taxon>Pseudomonadota</taxon>
        <taxon>Gammaproteobacteria</taxon>
        <taxon>Alteromonadales</taxon>
        <taxon>Shewanellaceae</taxon>
        <taxon>Shewanella</taxon>
    </lineage>
</organism>
<evidence type="ECO:0000313" key="5">
    <source>
        <dbReference type="EMBL" id="OEG75129.1"/>
    </source>
</evidence>
<keyword evidence="2 4" id="KW-0997">Cell inner membrane</keyword>